<protein>
    <submittedName>
        <fullName evidence="1">Uncharacterized protein</fullName>
    </submittedName>
</protein>
<dbReference type="HOGENOM" id="CLU_3196815_0_0_12"/>
<sequence>MILLLAVKRPAISAVAKALDICTIAIKGKPIDSRNLKKVKRSYEN</sequence>
<geneLocation type="plasmid" evidence="1">
    <name>unnamed</name>
</geneLocation>
<gene>
    <name evidence="1" type="ORF">BHO_0900066</name>
</gene>
<name>W5T7H5_BORHE</name>
<keyword evidence="1" id="KW-0614">Plasmid</keyword>
<organism evidence="1">
    <name type="scientific">Borrelia hermsii YBT</name>
    <dbReference type="NCBI Taxonomy" id="1313295"/>
    <lineage>
        <taxon>Bacteria</taxon>
        <taxon>Pseudomonadati</taxon>
        <taxon>Spirochaetota</taxon>
        <taxon>Spirochaetia</taxon>
        <taxon>Spirochaetales</taxon>
        <taxon>Borreliaceae</taxon>
        <taxon>Borrelia</taxon>
    </lineage>
</organism>
<accession>W5T7H5</accession>
<reference evidence="1" key="1">
    <citation type="submission" date="2013-04" db="EMBL/GenBank/DDBJ databases">
        <title>Comparative Genomics of Relapsing Fever Spirochetes.</title>
        <authorList>
            <person name="Schwan T.G."/>
            <person name="Raffel S.J."/>
            <person name="Porcella S.F."/>
            <person name="Martens C.A."/>
            <person name="Bruno D.P."/>
            <person name="Ricklefs S.M."/>
            <person name="Barbian K.B."/>
        </authorList>
    </citation>
    <scope>NUCLEOTIDE SEQUENCE</scope>
    <source>
        <strain evidence="1">YBT</strain>
        <plasmid evidence="1">unnamed</plasmid>
    </source>
</reference>
<evidence type="ECO:0000313" key="1">
    <source>
        <dbReference type="EMBL" id="AHH13291.1"/>
    </source>
</evidence>
<dbReference type="EMBL" id="CP005721">
    <property type="protein sequence ID" value="AHH13291.1"/>
    <property type="molecule type" value="Genomic_DNA"/>
</dbReference>
<dbReference type="AlphaFoldDB" id="W5T7H5"/>
<proteinExistence type="predicted"/>